<comment type="similarity">
    <text evidence="1">Belongs to the mTERF family.</text>
</comment>
<dbReference type="Pfam" id="PF02536">
    <property type="entry name" value="mTERF"/>
    <property type="match status" value="4"/>
</dbReference>
<keyword evidence="3" id="KW-0809">Transit peptide</keyword>
<sequence length="853" mass="96585">MMWIARLMKHSGGCVRHPLIASLRLFSPSGAAGRGDAPAPPAGPAHFMVDYLVSSCGLSTVRALRASRYLKSPEKPDAVLHLLRQAGLGDEQIRRAVSRYPRMLLFKPEKTLEPRMKALQGAGFSGSQVAELISLNPTLVCSRDLPHRLDFWRKLVGTNEDVLKAAKKVSNLLSYSLEARVIPRISLLRNLGFPDHKLGKLIIRNPRWLSVKLDWINTHVEQVKSLGFTPGSRMFMYGLLSVGTLSRSTIDAKSKLLRSYGWTQAELLSAIRRFPCILMYSEKKIHAAMGFLLNKAGCELFYLVRYPALVGFSMERRLMPRNNVLQCLKKRGLSPRAKDFWKAMRVSDHDFIVEFIIPYKDQFPEILEAYHAVLSSQGKSGIDRLRKLFNGRKLFRRTMEISPKVKLMDILSKVENYMETRSSEIARLIGVSDESVDKGLKSTLMLQRQTLANRDGVRLRTSKERERAWLDGVRQSRIFRSSLRAVAIVLTPFLLAICAKAALLAATPGLRSSGLLWTMWLARPMQFPFGHSRRFLLSSLRLFSPSAAGRGDAPAPPGGPVHFMVDYLVSSCGLSRPEALRKSSRFTHLKSHENPDAVLRLLRQAGMGDDEIRRTVQKYPKVLLVKCNKTLEPRIRVLQDAGFSSSDVAQLISMCPRIIHIRDLRHRLEFWSNVIGTNVDVVKAVKRASSLLRQSLKDRVIPRIYLLRDLGVPDDRMGKLFVRKPRLLSVKSEWIKALVEQVMGLGFPLILTYSETRIRATMCFLLNEAGCEPSYVARHPSLTSFSIEKRLVPRNYVVQSLRKVGLGSKVRDFWNTIVMSDHNFVQKFIIPYKDQLPELPEVYHAILSSQAKD</sequence>
<dbReference type="OrthoDB" id="641315at2759"/>
<keyword evidence="2" id="KW-0804">Transcription</keyword>
<dbReference type="GO" id="GO:0006353">
    <property type="term" value="P:DNA-templated transcription termination"/>
    <property type="evidence" value="ECO:0007669"/>
    <property type="project" value="UniProtKB-KW"/>
</dbReference>
<keyword evidence="2" id="KW-0805">Transcription regulation</keyword>
<gene>
    <name evidence="4" type="ORF">Taro_018955</name>
</gene>
<evidence type="ECO:0000313" key="4">
    <source>
        <dbReference type="EMBL" id="MQL86422.1"/>
    </source>
</evidence>
<name>A0A843UJX2_COLES</name>
<dbReference type="EMBL" id="NMUH01000898">
    <property type="protein sequence ID" value="MQL86422.1"/>
    <property type="molecule type" value="Genomic_DNA"/>
</dbReference>
<dbReference type="GO" id="GO:0003676">
    <property type="term" value="F:nucleic acid binding"/>
    <property type="evidence" value="ECO:0007669"/>
    <property type="project" value="InterPro"/>
</dbReference>
<evidence type="ECO:0000256" key="2">
    <source>
        <dbReference type="ARBA" id="ARBA00022472"/>
    </source>
</evidence>
<proteinExistence type="inferred from homology"/>
<dbReference type="PANTHER" id="PTHR13068:SF236">
    <property type="entry name" value="OS02G0749800 PROTEIN"/>
    <property type="match status" value="1"/>
</dbReference>
<dbReference type="InterPro" id="IPR038538">
    <property type="entry name" value="MTERF_sf"/>
</dbReference>
<accession>A0A843UJX2</accession>
<reference evidence="4" key="1">
    <citation type="submission" date="2017-07" db="EMBL/GenBank/DDBJ databases">
        <title>Taro Niue Genome Assembly and Annotation.</title>
        <authorList>
            <person name="Atibalentja N."/>
            <person name="Keating K."/>
            <person name="Fields C.J."/>
        </authorList>
    </citation>
    <scope>NUCLEOTIDE SEQUENCE</scope>
    <source>
        <strain evidence="4">Niue_2</strain>
        <tissue evidence="4">Leaf</tissue>
    </source>
</reference>
<protein>
    <submittedName>
        <fullName evidence="4">Uncharacterized protein</fullName>
    </submittedName>
</protein>
<keyword evidence="2" id="KW-0806">Transcription termination</keyword>
<evidence type="ECO:0000256" key="3">
    <source>
        <dbReference type="ARBA" id="ARBA00022946"/>
    </source>
</evidence>
<dbReference type="PANTHER" id="PTHR13068">
    <property type="entry name" value="CGI-12 PROTEIN-RELATED"/>
    <property type="match status" value="1"/>
</dbReference>
<organism evidence="4 5">
    <name type="scientific">Colocasia esculenta</name>
    <name type="common">Wild taro</name>
    <name type="synonym">Arum esculentum</name>
    <dbReference type="NCBI Taxonomy" id="4460"/>
    <lineage>
        <taxon>Eukaryota</taxon>
        <taxon>Viridiplantae</taxon>
        <taxon>Streptophyta</taxon>
        <taxon>Embryophyta</taxon>
        <taxon>Tracheophyta</taxon>
        <taxon>Spermatophyta</taxon>
        <taxon>Magnoliopsida</taxon>
        <taxon>Liliopsida</taxon>
        <taxon>Araceae</taxon>
        <taxon>Aroideae</taxon>
        <taxon>Colocasieae</taxon>
        <taxon>Colocasia</taxon>
    </lineage>
</organism>
<evidence type="ECO:0000256" key="1">
    <source>
        <dbReference type="ARBA" id="ARBA00007692"/>
    </source>
</evidence>
<dbReference type="FunFam" id="1.25.70.10:FF:000001">
    <property type="entry name" value="Mitochondrial transcription termination factor-like"/>
    <property type="match status" value="1"/>
</dbReference>
<dbReference type="SMART" id="SM00733">
    <property type="entry name" value="Mterf"/>
    <property type="match status" value="10"/>
</dbReference>
<evidence type="ECO:0000313" key="5">
    <source>
        <dbReference type="Proteomes" id="UP000652761"/>
    </source>
</evidence>
<dbReference type="AlphaFoldDB" id="A0A843UJX2"/>
<dbReference type="InterPro" id="IPR003690">
    <property type="entry name" value="MTERF"/>
</dbReference>
<dbReference type="Gene3D" id="1.25.70.10">
    <property type="entry name" value="Transcription termination factor 3, mitochondrial"/>
    <property type="match status" value="2"/>
</dbReference>
<keyword evidence="5" id="KW-1185">Reference proteome</keyword>
<comment type="caution">
    <text evidence="4">The sequence shown here is derived from an EMBL/GenBank/DDBJ whole genome shotgun (WGS) entry which is preliminary data.</text>
</comment>
<dbReference type="Proteomes" id="UP000652761">
    <property type="component" value="Unassembled WGS sequence"/>
</dbReference>